<accession>A0A9W9CF40</accession>
<evidence type="ECO:0000259" key="2">
    <source>
        <dbReference type="Pfam" id="PF24803"/>
    </source>
</evidence>
<dbReference type="PANTHER" id="PTHR37019:SF1">
    <property type="entry name" value="EXPERA DOMAIN-CONTAINING PROTEIN"/>
    <property type="match status" value="1"/>
</dbReference>
<dbReference type="GeneID" id="80906694"/>
<dbReference type="Proteomes" id="UP001140513">
    <property type="component" value="Unassembled WGS sequence"/>
</dbReference>
<keyword evidence="4" id="KW-1185">Reference proteome</keyword>
<feature type="transmembrane region" description="Helical" evidence="1">
    <location>
        <begin position="385"/>
        <end position="403"/>
    </location>
</feature>
<keyword evidence="1" id="KW-0812">Transmembrane</keyword>
<comment type="caution">
    <text evidence="3">The sequence shown here is derived from an EMBL/GenBank/DDBJ whole genome shotgun (WGS) entry which is preliminary data.</text>
</comment>
<dbReference type="RefSeq" id="XP_056075439.1">
    <property type="nucleotide sequence ID" value="XM_056211966.1"/>
</dbReference>
<dbReference type="OrthoDB" id="5355526at2759"/>
<dbReference type="PANTHER" id="PTHR37019">
    <property type="entry name" value="CHROMOSOME 1, WHOLE GENOME SHOTGUN SEQUENCE"/>
    <property type="match status" value="1"/>
</dbReference>
<proteinExistence type="predicted"/>
<dbReference type="InterPro" id="IPR056121">
    <property type="entry name" value="DUF7704"/>
</dbReference>
<gene>
    <name evidence="3" type="ORF">N0V89_003164</name>
</gene>
<dbReference type="Pfam" id="PF24803">
    <property type="entry name" value="DUF7704"/>
    <property type="match status" value="1"/>
</dbReference>
<reference evidence="3" key="1">
    <citation type="submission" date="2022-10" db="EMBL/GenBank/DDBJ databases">
        <title>Tapping the CABI collections for fungal endophytes: first genome assemblies for Collariella, Neodidymelliopsis, Ascochyta clinopodiicola, Didymella pomorum, Didymosphaeria variabile, Neocosmospora piperis and Neocucurbitaria cava.</title>
        <authorList>
            <person name="Hill R."/>
        </authorList>
    </citation>
    <scope>NUCLEOTIDE SEQUENCE</scope>
    <source>
        <strain evidence="3">IMI 356815</strain>
    </source>
</reference>
<evidence type="ECO:0000313" key="3">
    <source>
        <dbReference type="EMBL" id="KAJ4358580.1"/>
    </source>
</evidence>
<evidence type="ECO:0000313" key="4">
    <source>
        <dbReference type="Proteomes" id="UP001140513"/>
    </source>
</evidence>
<name>A0A9W9CF40_9PLEO</name>
<feature type="domain" description="DUF7704" evidence="2">
    <location>
        <begin position="303"/>
        <end position="440"/>
    </location>
</feature>
<sequence>MSDVFEVREKGIMDLVDRMQRSVGSRVTVIEAPDPESISKAKVMYQQLKSLITSGLLKLASRFKDQTPSSLPQHSNGPAAKICSLAPGNASQQQMLHLLSCMHANRFRKSLSQDRIESATCDRTLFTFMRDKHSRRWGRTRFVPSLNEVRGIFFVKFRLPLAEYRCIPGPPSVWPPVDPQYLAHLFNDPSCVNENDTWILDQLPRRICGELHGKAGQPAEGWGIYYQEGLNWRLITLTMVVVFILVSLFGVLWAYYKQDIQGAFGPFETYAINESLIYKLETSTVYAPQSSSMFQDHGDQDPIPTFYRIFFTSIDPLIALSGAYMDIFDPETILASSFPRSSLYATPTPPITVLLTQASGAFIMMAFLMVFMLRYTSDVKIWKMFEFGILVTDFTLFGSLYGALGAQGRLDVGAIRWEEWGTIAITGFVTVVRIAFLVGLGFKKKTRIEEKKY</sequence>
<feature type="transmembrane region" description="Helical" evidence="1">
    <location>
        <begin position="351"/>
        <end position="373"/>
    </location>
</feature>
<feature type="transmembrane region" description="Helical" evidence="1">
    <location>
        <begin position="423"/>
        <end position="442"/>
    </location>
</feature>
<feature type="transmembrane region" description="Helical" evidence="1">
    <location>
        <begin position="234"/>
        <end position="256"/>
    </location>
</feature>
<evidence type="ECO:0000256" key="1">
    <source>
        <dbReference type="SAM" id="Phobius"/>
    </source>
</evidence>
<protein>
    <recommendedName>
        <fullName evidence="2">DUF7704 domain-containing protein</fullName>
    </recommendedName>
</protein>
<organism evidence="3 4">
    <name type="scientific">Didymosphaeria variabile</name>
    <dbReference type="NCBI Taxonomy" id="1932322"/>
    <lineage>
        <taxon>Eukaryota</taxon>
        <taxon>Fungi</taxon>
        <taxon>Dikarya</taxon>
        <taxon>Ascomycota</taxon>
        <taxon>Pezizomycotina</taxon>
        <taxon>Dothideomycetes</taxon>
        <taxon>Pleosporomycetidae</taxon>
        <taxon>Pleosporales</taxon>
        <taxon>Massarineae</taxon>
        <taxon>Didymosphaeriaceae</taxon>
        <taxon>Didymosphaeria</taxon>
    </lineage>
</organism>
<keyword evidence="1" id="KW-0472">Membrane</keyword>
<dbReference type="AlphaFoldDB" id="A0A9W9CF40"/>
<keyword evidence="1" id="KW-1133">Transmembrane helix</keyword>
<dbReference type="EMBL" id="JAPEUX010000002">
    <property type="protein sequence ID" value="KAJ4358580.1"/>
    <property type="molecule type" value="Genomic_DNA"/>
</dbReference>